<feature type="compositionally biased region" description="Basic and acidic residues" evidence="13">
    <location>
        <begin position="40"/>
        <end position="50"/>
    </location>
</feature>
<dbReference type="CDD" id="cd02995">
    <property type="entry name" value="PDI_a_PDI_a'_C"/>
    <property type="match status" value="1"/>
</dbReference>
<comment type="similarity">
    <text evidence="3 11">Belongs to the protein disulfide isomerase family.</text>
</comment>
<dbReference type="CDD" id="cd02982">
    <property type="entry name" value="PDI_b'_family"/>
    <property type="match status" value="1"/>
</dbReference>
<dbReference type="Pfam" id="PF00085">
    <property type="entry name" value="Thioredoxin"/>
    <property type="match status" value="2"/>
</dbReference>
<evidence type="ECO:0000256" key="10">
    <source>
        <dbReference type="ARBA" id="ARBA00023284"/>
    </source>
</evidence>
<evidence type="ECO:0000256" key="11">
    <source>
        <dbReference type="RuleBase" id="RU004208"/>
    </source>
</evidence>
<evidence type="ECO:0000313" key="16">
    <source>
        <dbReference type="EMBL" id="KAK8601502.1"/>
    </source>
</evidence>
<keyword evidence="8" id="KW-1015">Disulfide bond</keyword>
<dbReference type="PANTHER" id="PTHR18929">
    <property type="entry name" value="PROTEIN DISULFIDE ISOMERASE"/>
    <property type="match status" value="1"/>
</dbReference>
<keyword evidence="10" id="KW-0676">Redox-active center</keyword>
<name>A0ABR2GG30_9ROSI</name>
<keyword evidence="5 12" id="KW-0732">Signal</keyword>
<evidence type="ECO:0000256" key="4">
    <source>
        <dbReference type="ARBA" id="ARBA00012723"/>
    </source>
</evidence>
<feature type="region of interest" description="Disordered" evidence="13">
    <location>
        <begin position="627"/>
        <end position="653"/>
    </location>
</feature>
<keyword evidence="6" id="KW-0677">Repeat</keyword>
<dbReference type="PROSITE" id="PS00194">
    <property type="entry name" value="THIOREDOXIN_1"/>
    <property type="match status" value="2"/>
</dbReference>
<proteinExistence type="inferred from homology"/>
<dbReference type="Pfam" id="PF13848">
    <property type="entry name" value="Thioredoxin_6"/>
    <property type="match status" value="1"/>
</dbReference>
<evidence type="ECO:0000259" key="15">
    <source>
        <dbReference type="PROSITE" id="PS51352"/>
    </source>
</evidence>
<keyword evidence="9 12" id="KW-0413">Isomerase</keyword>
<gene>
    <name evidence="16" type="ORF">V6N12_051334</name>
</gene>
<dbReference type="NCBIfam" id="TIGR01130">
    <property type="entry name" value="ER_PDI_fam"/>
    <property type="match status" value="1"/>
</dbReference>
<evidence type="ECO:0000256" key="3">
    <source>
        <dbReference type="ARBA" id="ARBA00006347"/>
    </source>
</evidence>
<feature type="domain" description="Thioredoxin" evidence="15">
    <location>
        <begin position="80"/>
        <end position="203"/>
    </location>
</feature>
<keyword evidence="14" id="KW-0812">Transmembrane</keyword>
<evidence type="ECO:0000256" key="7">
    <source>
        <dbReference type="ARBA" id="ARBA00022824"/>
    </source>
</evidence>
<feature type="transmembrane region" description="Helical" evidence="14">
    <location>
        <begin position="705"/>
        <end position="725"/>
    </location>
</feature>
<dbReference type="Proteomes" id="UP001472677">
    <property type="component" value="Unassembled WGS sequence"/>
</dbReference>
<feature type="compositionally biased region" description="Acidic residues" evidence="13">
    <location>
        <begin position="62"/>
        <end position="87"/>
    </location>
</feature>
<evidence type="ECO:0000256" key="14">
    <source>
        <dbReference type="SAM" id="Phobius"/>
    </source>
</evidence>
<dbReference type="PANTHER" id="PTHR18929:SF246">
    <property type="entry name" value="PROTEIN DISULFIDE ISOMERASE-LIKE 1-4"/>
    <property type="match status" value="1"/>
</dbReference>
<dbReference type="InterPro" id="IPR013766">
    <property type="entry name" value="Thioredoxin_domain"/>
</dbReference>
<dbReference type="InterPro" id="IPR005788">
    <property type="entry name" value="PDI_thioredoxin-like_dom"/>
</dbReference>
<dbReference type="PRINTS" id="PR00421">
    <property type="entry name" value="THIOREDOXIN"/>
</dbReference>
<comment type="caution">
    <text evidence="16">The sequence shown here is derived from an EMBL/GenBank/DDBJ whole genome shotgun (WGS) entry which is preliminary data.</text>
</comment>
<dbReference type="InterPro" id="IPR017937">
    <property type="entry name" value="Thioredoxin_CS"/>
</dbReference>
<feature type="domain" description="Thioredoxin" evidence="15">
    <location>
        <begin position="416"/>
        <end position="545"/>
    </location>
</feature>
<dbReference type="EC" id="5.3.4.1" evidence="4 12"/>
<evidence type="ECO:0000256" key="1">
    <source>
        <dbReference type="ARBA" id="ARBA00001182"/>
    </source>
</evidence>
<dbReference type="InterPro" id="IPR036249">
    <property type="entry name" value="Thioredoxin-like_sf"/>
</dbReference>
<accession>A0ABR2GG30</accession>
<comment type="catalytic activity">
    <reaction evidence="1 12">
        <text>Catalyzes the rearrangement of -S-S- bonds in proteins.</text>
        <dbReference type="EC" id="5.3.4.1"/>
    </reaction>
</comment>
<dbReference type="CDD" id="cd02981">
    <property type="entry name" value="PDI_b_family"/>
    <property type="match status" value="1"/>
</dbReference>
<evidence type="ECO:0000256" key="6">
    <source>
        <dbReference type="ARBA" id="ARBA00022737"/>
    </source>
</evidence>
<comment type="subcellular location">
    <subcellularLocation>
        <location evidence="2">Endoplasmic reticulum lumen</location>
    </subcellularLocation>
</comment>
<sequence length="746" mass="82523">MASFRLFLAISLVSLFLFAILTPSISKTTKNDDVDDDEDLRFLEETEGKSDAASPHSHFSGEDEDDQYDDLDDDDFGNFNDFDDPDSDPYKEPEIDDKDVVVLKQGNFSDFIENNKFVMVEFYAPWCGHCQALAPEYAAAATELKGEEVVLAKVDATEENELAQEYDVQGFPTVYFFVDGEHKPYPGARNKEAIVTWIKKKIGPGVYNVTTIEEAERILTSESKVALGYLNSLVGPESEEFAAASRLQDDVSFYQTVNPDVAKLFHLDPQVKRPTLVLIKKEAEKISHFDGKFVKTGISEFVFSNKLPLITIFTRESAPSIFESDIKKQVLLFASSNISEKYIPSFQEAAKFFKGKLIFVYVQVDNEDFGRPVADYFGVTGDGPKILAYTGNEDSRKFFLDGDVTLDKIKAFGEDFLEDKLKPFYKSDPIPKTNDGDVKIVVGNNFDEIVLDESKDVLLEIYAPWCGHCQSLEPTYNKLAKHLRGVDSLVIAKMDGTTNEHPRAKSDGFPTILFFPAGNKSFEPITVDTDRTVVAFYKFLKKHASIPFKLQKPVSAAKGEAESKRDESKESVKSSNTELKDEFSTAFFVFYFQIGEMAKVGFFLTLVFFFVVELSFAAYSPAPAPSLHADSSPQLAPTPVTDSSDSAPSISPEPFPSDLALGNSLASSPAPSPYDASDIYHGNINAEGMEEEAGGEGGMNGGKKAGVVIAVVAAACLVSIGGLVYKKRQDNIRRAQYGYAARREML</sequence>
<keyword evidence="14" id="KW-1133">Transmembrane helix</keyword>
<keyword evidence="7" id="KW-0256">Endoplasmic reticulum</keyword>
<evidence type="ECO:0000313" key="17">
    <source>
        <dbReference type="Proteomes" id="UP001472677"/>
    </source>
</evidence>
<reference evidence="16 17" key="1">
    <citation type="journal article" date="2024" name="G3 (Bethesda)">
        <title>Genome assembly of Hibiscus sabdariffa L. provides insights into metabolisms of medicinal natural products.</title>
        <authorList>
            <person name="Kim T."/>
        </authorList>
    </citation>
    <scope>NUCLEOTIDE SEQUENCE [LARGE SCALE GENOMIC DNA]</scope>
    <source>
        <strain evidence="16">TK-2024</strain>
        <tissue evidence="16">Old leaves</tissue>
    </source>
</reference>
<keyword evidence="17" id="KW-1185">Reference proteome</keyword>
<dbReference type="Gene3D" id="3.40.30.10">
    <property type="entry name" value="Glutaredoxin"/>
    <property type="match status" value="4"/>
</dbReference>
<feature type="signal peptide" evidence="12">
    <location>
        <begin position="1"/>
        <end position="26"/>
    </location>
</feature>
<evidence type="ECO:0000256" key="2">
    <source>
        <dbReference type="ARBA" id="ARBA00004319"/>
    </source>
</evidence>
<protein>
    <recommendedName>
        <fullName evidence="4 12">Protein disulfide-isomerase</fullName>
        <ecNumber evidence="4 12">5.3.4.1</ecNumber>
    </recommendedName>
</protein>
<evidence type="ECO:0000256" key="5">
    <source>
        <dbReference type="ARBA" id="ARBA00022729"/>
    </source>
</evidence>
<dbReference type="EMBL" id="JBBPBM010000001">
    <property type="protein sequence ID" value="KAK8601502.1"/>
    <property type="molecule type" value="Genomic_DNA"/>
</dbReference>
<organism evidence="16 17">
    <name type="scientific">Hibiscus sabdariffa</name>
    <name type="common">roselle</name>
    <dbReference type="NCBI Taxonomy" id="183260"/>
    <lineage>
        <taxon>Eukaryota</taxon>
        <taxon>Viridiplantae</taxon>
        <taxon>Streptophyta</taxon>
        <taxon>Embryophyta</taxon>
        <taxon>Tracheophyta</taxon>
        <taxon>Spermatophyta</taxon>
        <taxon>Magnoliopsida</taxon>
        <taxon>eudicotyledons</taxon>
        <taxon>Gunneridae</taxon>
        <taxon>Pentapetalae</taxon>
        <taxon>rosids</taxon>
        <taxon>malvids</taxon>
        <taxon>Malvales</taxon>
        <taxon>Malvaceae</taxon>
        <taxon>Malvoideae</taxon>
        <taxon>Hibiscus</taxon>
    </lineage>
</organism>
<evidence type="ECO:0000256" key="8">
    <source>
        <dbReference type="ARBA" id="ARBA00023157"/>
    </source>
</evidence>
<feature type="chain" id="PRO_5044993119" description="Protein disulfide-isomerase" evidence="12">
    <location>
        <begin position="27"/>
        <end position="746"/>
    </location>
</feature>
<evidence type="ECO:0000256" key="12">
    <source>
        <dbReference type="RuleBase" id="RU361130"/>
    </source>
</evidence>
<dbReference type="SUPFAM" id="SSF52833">
    <property type="entry name" value="Thioredoxin-like"/>
    <property type="match status" value="4"/>
</dbReference>
<feature type="region of interest" description="Disordered" evidence="13">
    <location>
        <begin position="29"/>
        <end position="93"/>
    </location>
</feature>
<feature type="compositionally biased region" description="Polar residues" evidence="13">
    <location>
        <begin position="629"/>
        <end position="649"/>
    </location>
</feature>
<dbReference type="PROSITE" id="PS51352">
    <property type="entry name" value="THIOREDOXIN_2"/>
    <property type="match status" value="2"/>
</dbReference>
<keyword evidence="14" id="KW-0472">Membrane</keyword>
<dbReference type="InterPro" id="IPR005792">
    <property type="entry name" value="Prot_disulphide_isomerase"/>
</dbReference>
<dbReference type="NCBIfam" id="TIGR01126">
    <property type="entry name" value="pdi_dom"/>
    <property type="match status" value="1"/>
</dbReference>
<evidence type="ECO:0000256" key="13">
    <source>
        <dbReference type="SAM" id="MobiDB-lite"/>
    </source>
</evidence>
<dbReference type="CDD" id="cd02961">
    <property type="entry name" value="PDI_a_family"/>
    <property type="match status" value="1"/>
</dbReference>
<evidence type="ECO:0000256" key="9">
    <source>
        <dbReference type="ARBA" id="ARBA00023235"/>
    </source>
</evidence>